<keyword evidence="4" id="KW-0677">Repeat</keyword>
<gene>
    <name evidence="6" type="ORF">PCOR1329_LOCUS18405</name>
</gene>
<evidence type="ECO:0000313" key="7">
    <source>
        <dbReference type="Proteomes" id="UP001189429"/>
    </source>
</evidence>
<dbReference type="InterPro" id="IPR001611">
    <property type="entry name" value="Leu-rich_rpt"/>
</dbReference>
<keyword evidence="7" id="KW-1185">Reference proteome</keyword>
<reference evidence="6" key="1">
    <citation type="submission" date="2023-10" db="EMBL/GenBank/DDBJ databases">
        <authorList>
            <person name="Chen Y."/>
            <person name="Shah S."/>
            <person name="Dougan E. K."/>
            <person name="Thang M."/>
            <person name="Chan C."/>
        </authorList>
    </citation>
    <scope>NUCLEOTIDE SEQUENCE [LARGE SCALE GENOMIC DNA]</scope>
</reference>
<keyword evidence="2" id="KW-0963">Cytoplasm</keyword>
<dbReference type="Proteomes" id="UP001189429">
    <property type="component" value="Unassembled WGS sequence"/>
</dbReference>
<evidence type="ECO:0000256" key="3">
    <source>
        <dbReference type="ARBA" id="ARBA00022614"/>
    </source>
</evidence>
<sequence>MEATSKPGAPSGVLQATAPPLDYSFKELRSCSEMETEEPRGGGVRRHPAATDKDPNLTSISLGGGDHSSAPMAVQAPGGTMLPVSKGGQHGLSPKKIIRKVCVAVKLNNNMIETVADLPQSLEPVMDNPLLNCQWLDLSYNQLASIEPVPHSVH</sequence>
<dbReference type="EMBL" id="CAUYUJ010005780">
    <property type="protein sequence ID" value="CAK0814926.1"/>
    <property type="molecule type" value="Genomic_DNA"/>
</dbReference>
<name>A0ABN9R904_9DINO</name>
<protein>
    <recommendedName>
        <fullName evidence="8">Leucine-rich repeat-containing protein 51</fullName>
    </recommendedName>
</protein>
<evidence type="ECO:0000256" key="1">
    <source>
        <dbReference type="ARBA" id="ARBA00004496"/>
    </source>
</evidence>
<evidence type="ECO:0000256" key="2">
    <source>
        <dbReference type="ARBA" id="ARBA00022490"/>
    </source>
</evidence>
<evidence type="ECO:0008006" key="8">
    <source>
        <dbReference type="Google" id="ProtNLM"/>
    </source>
</evidence>
<evidence type="ECO:0000313" key="6">
    <source>
        <dbReference type="EMBL" id="CAK0814926.1"/>
    </source>
</evidence>
<accession>A0ABN9R904</accession>
<comment type="caution">
    <text evidence="6">The sequence shown here is derived from an EMBL/GenBank/DDBJ whole genome shotgun (WGS) entry which is preliminary data.</text>
</comment>
<dbReference type="PANTHER" id="PTHR46545">
    <property type="entry name" value="LEUCINE-RICH REPEAT-CONTAINING PROTEIN 51"/>
    <property type="match status" value="1"/>
</dbReference>
<comment type="subcellular location">
    <subcellularLocation>
        <location evidence="1">Cytoplasm</location>
    </subcellularLocation>
</comment>
<evidence type="ECO:0000256" key="5">
    <source>
        <dbReference type="SAM" id="MobiDB-lite"/>
    </source>
</evidence>
<keyword evidence="3" id="KW-0433">Leucine-rich repeat</keyword>
<organism evidence="6 7">
    <name type="scientific">Prorocentrum cordatum</name>
    <dbReference type="NCBI Taxonomy" id="2364126"/>
    <lineage>
        <taxon>Eukaryota</taxon>
        <taxon>Sar</taxon>
        <taxon>Alveolata</taxon>
        <taxon>Dinophyceae</taxon>
        <taxon>Prorocentrales</taxon>
        <taxon>Prorocentraceae</taxon>
        <taxon>Prorocentrum</taxon>
    </lineage>
</organism>
<feature type="region of interest" description="Disordered" evidence="5">
    <location>
        <begin position="1"/>
        <end position="90"/>
    </location>
</feature>
<feature type="compositionally biased region" description="Basic and acidic residues" evidence="5">
    <location>
        <begin position="24"/>
        <end position="40"/>
    </location>
</feature>
<evidence type="ECO:0000256" key="4">
    <source>
        <dbReference type="ARBA" id="ARBA00022737"/>
    </source>
</evidence>
<dbReference type="PANTHER" id="PTHR46545:SF1">
    <property type="entry name" value="LEUCINE-RICH REPEAT-CONTAINING PROTEIN 51"/>
    <property type="match status" value="1"/>
</dbReference>
<proteinExistence type="predicted"/>
<dbReference type="PROSITE" id="PS51450">
    <property type="entry name" value="LRR"/>
    <property type="match status" value="1"/>
</dbReference>